<reference evidence="1" key="2">
    <citation type="journal article" date="2015" name="Data Brief">
        <title>Shoot transcriptome of the giant reed, Arundo donax.</title>
        <authorList>
            <person name="Barrero R.A."/>
            <person name="Guerrero F.D."/>
            <person name="Moolhuijzen P."/>
            <person name="Goolsby J.A."/>
            <person name="Tidwell J."/>
            <person name="Bellgard S.E."/>
            <person name="Bellgard M.I."/>
        </authorList>
    </citation>
    <scope>NUCLEOTIDE SEQUENCE</scope>
    <source>
        <tissue evidence="1">Shoot tissue taken approximately 20 cm above the soil surface</tissue>
    </source>
</reference>
<reference evidence="1" key="1">
    <citation type="submission" date="2014-09" db="EMBL/GenBank/DDBJ databases">
        <authorList>
            <person name="Magalhaes I.L.F."/>
            <person name="Oliveira U."/>
            <person name="Santos F.R."/>
            <person name="Vidigal T.H.D.A."/>
            <person name="Brescovit A.D."/>
            <person name="Santos A.J."/>
        </authorList>
    </citation>
    <scope>NUCLEOTIDE SEQUENCE</scope>
    <source>
        <tissue evidence="1">Shoot tissue taken approximately 20 cm above the soil surface</tissue>
    </source>
</reference>
<sequence length="43" mass="4911">MGSMPMHPRSFSRGQHSGVKMTNYLGSCRMRLTTMLARSRVPR</sequence>
<name>A0A0A9ASZ4_ARUDO</name>
<dbReference type="EMBL" id="GBRH01243021">
    <property type="protein sequence ID" value="JAD54874.1"/>
    <property type="molecule type" value="Transcribed_RNA"/>
</dbReference>
<protein>
    <submittedName>
        <fullName evidence="1">Uncharacterized protein</fullName>
    </submittedName>
</protein>
<organism evidence="1">
    <name type="scientific">Arundo donax</name>
    <name type="common">Giant reed</name>
    <name type="synonym">Donax arundinaceus</name>
    <dbReference type="NCBI Taxonomy" id="35708"/>
    <lineage>
        <taxon>Eukaryota</taxon>
        <taxon>Viridiplantae</taxon>
        <taxon>Streptophyta</taxon>
        <taxon>Embryophyta</taxon>
        <taxon>Tracheophyta</taxon>
        <taxon>Spermatophyta</taxon>
        <taxon>Magnoliopsida</taxon>
        <taxon>Liliopsida</taxon>
        <taxon>Poales</taxon>
        <taxon>Poaceae</taxon>
        <taxon>PACMAD clade</taxon>
        <taxon>Arundinoideae</taxon>
        <taxon>Arundineae</taxon>
        <taxon>Arundo</taxon>
    </lineage>
</organism>
<dbReference type="AlphaFoldDB" id="A0A0A9ASZ4"/>
<accession>A0A0A9ASZ4</accession>
<proteinExistence type="predicted"/>
<evidence type="ECO:0000313" key="1">
    <source>
        <dbReference type="EMBL" id="JAD54874.1"/>
    </source>
</evidence>